<dbReference type="InterPro" id="IPR007197">
    <property type="entry name" value="rSAM"/>
</dbReference>
<evidence type="ECO:0000313" key="13">
    <source>
        <dbReference type="Proteomes" id="UP000003786"/>
    </source>
</evidence>
<evidence type="ECO:0000256" key="10">
    <source>
        <dbReference type="SAM" id="MobiDB-lite"/>
    </source>
</evidence>
<dbReference type="GO" id="GO:0051539">
    <property type="term" value="F:4 iron, 4 sulfur cluster binding"/>
    <property type="evidence" value="ECO:0007669"/>
    <property type="project" value="UniProtKB-KW"/>
</dbReference>
<dbReference type="PANTHER" id="PTHR13930">
    <property type="entry name" value="S-ADENOSYL-L-METHIONINE-DEPENDENT TRNA 4-DEMETHYLWYOSINE SYNTHASE"/>
    <property type="match status" value="1"/>
</dbReference>
<dbReference type="GO" id="GO:0031591">
    <property type="term" value="P:wybutosine biosynthetic process"/>
    <property type="evidence" value="ECO:0007669"/>
    <property type="project" value="TreeGrafter"/>
</dbReference>
<evidence type="ECO:0000313" key="12">
    <source>
        <dbReference type="EMBL" id="BAM38646.1"/>
    </source>
</evidence>
<dbReference type="STRING" id="869250.J7MGP2"/>
<dbReference type="PROSITE" id="PS51918">
    <property type="entry name" value="RADICAL_SAM"/>
    <property type="match status" value="1"/>
</dbReference>
<sequence>MKSEFSEDVTIVFSNECSIEFNSQKLASEIALEYLNIKCKTRCIPLTSFLEFKTESEHGNINKLTNGIKMDHGPKNIVKNGCCSTHKNELRTLMFIFEHRKRNSDIIKLENTLNDWLCDFRVDKSDFVNSQVVFVLQDDSTEDSTHSDQFITNLKKLFTDLGFKLLVDDNFYIKNGDIGQILSMIDYIAEKKESYLESLKNGEQSNRSEENHKEDSEDIESDEDEDEDSEGDIENLGESNRQMTTPTQRKRLIKQGYRLVGEHSAVKLCRWTKSRVRGHGGCYKHTFYGINSNQCMEMTPSLACANKCVFCWRHHTNPVGTKWKWETDEAEFIVSESIKAHLKLIKELRGIFDTKMERFNEALKIRHCALSLVGEPIMYPQINELIEELHKNEISTFLVTNAQFPKKVESLVPVTQLYVSIDAPDKVSLKNIDRPLFRDFWERFLRCVENLKDRKERTVFRLTLVRNFNMTEQKTEIEGYANLMKLGEPDFVEIKAVTFCGTVHDNAITMKNVPWHDEVVEYARALVNIDDYVRDHYDLVCEHRHSCCVLIAKKSYFVNGKWNTWIDYPMFNKLVTSGREFTGLDYSCETPEWALFGSPEEGFDPEDTRLEVFVNKTM</sequence>
<keyword evidence="6" id="KW-0408">Iron</keyword>
<organism evidence="12 13">
    <name type="scientific">Theileria orientalis strain Shintoku</name>
    <dbReference type="NCBI Taxonomy" id="869250"/>
    <lineage>
        <taxon>Eukaryota</taxon>
        <taxon>Sar</taxon>
        <taxon>Alveolata</taxon>
        <taxon>Apicomplexa</taxon>
        <taxon>Aconoidasida</taxon>
        <taxon>Piroplasmida</taxon>
        <taxon>Theileriidae</taxon>
        <taxon>Theileria</taxon>
    </lineage>
</organism>
<evidence type="ECO:0000256" key="6">
    <source>
        <dbReference type="ARBA" id="ARBA00023004"/>
    </source>
</evidence>
<keyword evidence="5" id="KW-0479">Metal-binding</keyword>
<keyword evidence="4" id="KW-0819">tRNA processing</keyword>
<feature type="region of interest" description="Disordered" evidence="10">
    <location>
        <begin position="199"/>
        <end position="249"/>
    </location>
</feature>
<feature type="compositionally biased region" description="Polar residues" evidence="10">
    <location>
        <begin position="237"/>
        <end position="247"/>
    </location>
</feature>
<dbReference type="SFLD" id="SFLDF00284">
    <property type="entry name" value="tRNA_wybutosine-synthesizing"/>
    <property type="match status" value="1"/>
</dbReference>
<feature type="domain" description="Radical SAM core" evidence="11">
    <location>
        <begin position="288"/>
        <end position="542"/>
    </location>
</feature>
<dbReference type="OMA" id="RNFNMTE"/>
<dbReference type="EMBL" id="AP011946">
    <property type="protein sequence ID" value="BAM38646.1"/>
    <property type="molecule type" value="Genomic_DNA"/>
</dbReference>
<dbReference type="Pfam" id="PF08608">
    <property type="entry name" value="Wyosine_form"/>
    <property type="match status" value="1"/>
</dbReference>
<dbReference type="VEuPathDB" id="PiroplasmaDB:TOT_010000114"/>
<dbReference type="CDD" id="cd01335">
    <property type="entry name" value="Radical_SAM"/>
    <property type="match status" value="1"/>
</dbReference>
<dbReference type="InterPro" id="IPR058240">
    <property type="entry name" value="rSAM_sf"/>
</dbReference>
<dbReference type="AlphaFoldDB" id="J7MGP2"/>
<evidence type="ECO:0000256" key="1">
    <source>
        <dbReference type="ARBA" id="ARBA00001966"/>
    </source>
</evidence>
<dbReference type="InterPro" id="IPR034556">
    <property type="entry name" value="tRNA_wybutosine-synthase"/>
</dbReference>
<dbReference type="InterPro" id="IPR013917">
    <property type="entry name" value="tRNA_wybutosine-synth"/>
</dbReference>
<dbReference type="GeneID" id="20713077"/>
<feature type="compositionally biased region" description="Basic and acidic residues" evidence="10">
    <location>
        <begin position="206"/>
        <end position="215"/>
    </location>
</feature>
<dbReference type="eggNOG" id="KOG1160">
    <property type="taxonomic scope" value="Eukaryota"/>
</dbReference>
<gene>
    <name evidence="12" type="ORF">TOT_010000114</name>
</gene>
<dbReference type="Proteomes" id="UP000003786">
    <property type="component" value="Chromosome 1"/>
</dbReference>
<name>J7MGP2_THEOR</name>
<comment type="catalytic activity">
    <reaction evidence="9">
        <text>N(1)-methylguanosine(37) in tRNA(Phe) + pyruvate + S-adenosyl-L-methionine = 4-demethylwyosine(37) in tRNA(Phe) + 5'-deoxyadenosine + L-methionine + CO2 + H2O</text>
        <dbReference type="Rhea" id="RHEA:36347"/>
        <dbReference type="Rhea" id="RHEA-COMP:10164"/>
        <dbReference type="Rhea" id="RHEA-COMP:10165"/>
        <dbReference type="ChEBI" id="CHEBI:15361"/>
        <dbReference type="ChEBI" id="CHEBI:15377"/>
        <dbReference type="ChEBI" id="CHEBI:16526"/>
        <dbReference type="ChEBI" id="CHEBI:17319"/>
        <dbReference type="ChEBI" id="CHEBI:57844"/>
        <dbReference type="ChEBI" id="CHEBI:59789"/>
        <dbReference type="ChEBI" id="CHEBI:64315"/>
        <dbReference type="ChEBI" id="CHEBI:73542"/>
        <dbReference type="EC" id="4.1.3.44"/>
    </reaction>
</comment>
<keyword evidence="13" id="KW-1185">Reference proteome</keyword>
<dbReference type="SUPFAM" id="SSF102114">
    <property type="entry name" value="Radical SAM enzymes"/>
    <property type="match status" value="1"/>
</dbReference>
<dbReference type="InterPro" id="IPR013785">
    <property type="entry name" value="Aldolase_TIM"/>
</dbReference>
<evidence type="ECO:0000256" key="5">
    <source>
        <dbReference type="ARBA" id="ARBA00022723"/>
    </source>
</evidence>
<evidence type="ECO:0000256" key="9">
    <source>
        <dbReference type="ARBA" id="ARBA00049466"/>
    </source>
</evidence>
<feature type="compositionally biased region" description="Acidic residues" evidence="10">
    <location>
        <begin position="216"/>
        <end position="235"/>
    </location>
</feature>
<dbReference type="RefSeq" id="XP_009688947.1">
    <property type="nucleotide sequence ID" value="XM_009690652.1"/>
</dbReference>
<reference evidence="12 13" key="1">
    <citation type="journal article" date="2012" name="MBio">
        <title>Comparative genome analysis of three eukaryotic parasites with differing abilities to transform leukocytes reveals key mediators of Theileria-induced leukocyte transformation.</title>
        <authorList>
            <person name="Hayashida K."/>
            <person name="Hara Y."/>
            <person name="Abe T."/>
            <person name="Yamasaki C."/>
            <person name="Toyoda A."/>
            <person name="Kosuge T."/>
            <person name="Suzuki Y."/>
            <person name="Sato Y."/>
            <person name="Kawashima S."/>
            <person name="Katayama T."/>
            <person name="Wakaguri H."/>
            <person name="Inoue N."/>
            <person name="Homma K."/>
            <person name="Tada-Umezaki M."/>
            <person name="Yagi Y."/>
            <person name="Fujii Y."/>
            <person name="Habara T."/>
            <person name="Kanehisa M."/>
            <person name="Watanabe H."/>
            <person name="Ito K."/>
            <person name="Gojobori T."/>
            <person name="Sugawara H."/>
            <person name="Imanishi T."/>
            <person name="Weir W."/>
            <person name="Gardner M."/>
            <person name="Pain A."/>
            <person name="Shiels B."/>
            <person name="Hattori M."/>
            <person name="Nene V."/>
            <person name="Sugimoto C."/>
        </authorList>
    </citation>
    <scope>NUCLEOTIDE SEQUENCE [LARGE SCALE GENOMIC DNA]</scope>
    <source>
        <strain evidence="12 13">Shintoku</strain>
    </source>
</reference>
<dbReference type="SFLD" id="SFLDG01071">
    <property type="entry name" value="tRNA_wybutosine-synthesizing"/>
    <property type="match status" value="1"/>
</dbReference>
<evidence type="ECO:0000256" key="2">
    <source>
        <dbReference type="ARBA" id="ARBA00022485"/>
    </source>
</evidence>
<protein>
    <submittedName>
        <fullName evidence="12">tRNA wybutosine-synthesizing protein 1 homolog</fullName>
    </submittedName>
</protein>
<proteinExistence type="predicted"/>
<dbReference type="OrthoDB" id="271553at2759"/>
<keyword evidence="7" id="KW-0411">Iron-sulfur</keyword>
<dbReference type="Pfam" id="PF04055">
    <property type="entry name" value="Radical_SAM"/>
    <property type="match status" value="1"/>
</dbReference>
<keyword evidence="8" id="KW-0456">Lyase</keyword>
<evidence type="ECO:0000256" key="3">
    <source>
        <dbReference type="ARBA" id="ARBA00022691"/>
    </source>
</evidence>
<dbReference type="GO" id="GO:0102521">
    <property type="term" value="F:tRNA-4-demethylwyosine synthase activity"/>
    <property type="evidence" value="ECO:0007669"/>
    <property type="project" value="UniProtKB-EC"/>
</dbReference>
<dbReference type="Gene3D" id="3.20.20.70">
    <property type="entry name" value="Aldolase class I"/>
    <property type="match status" value="1"/>
</dbReference>
<evidence type="ECO:0000256" key="7">
    <source>
        <dbReference type="ARBA" id="ARBA00023014"/>
    </source>
</evidence>
<evidence type="ECO:0000256" key="4">
    <source>
        <dbReference type="ARBA" id="ARBA00022694"/>
    </source>
</evidence>
<evidence type="ECO:0000256" key="8">
    <source>
        <dbReference type="ARBA" id="ARBA00023239"/>
    </source>
</evidence>
<keyword evidence="2" id="KW-0004">4Fe-4S</keyword>
<dbReference type="PANTHER" id="PTHR13930:SF0">
    <property type="entry name" value="S-ADENOSYL-L-METHIONINE-DEPENDENT TRNA 4-DEMETHYLWYOSINE SYNTHASE TYW1-RELATED"/>
    <property type="match status" value="1"/>
</dbReference>
<comment type="cofactor">
    <cofactor evidence="1">
        <name>[4Fe-4S] cluster</name>
        <dbReference type="ChEBI" id="CHEBI:49883"/>
    </cofactor>
</comment>
<accession>J7MGP2</accession>
<dbReference type="GO" id="GO:0046872">
    <property type="term" value="F:metal ion binding"/>
    <property type="evidence" value="ECO:0007669"/>
    <property type="project" value="UniProtKB-KW"/>
</dbReference>
<keyword evidence="3" id="KW-0949">S-adenosyl-L-methionine</keyword>
<dbReference type="SFLD" id="SFLDS00029">
    <property type="entry name" value="Radical_SAM"/>
    <property type="match status" value="1"/>
</dbReference>
<evidence type="ECO:0000259" key="11">
    <source>
        <dbReference type="PROSITE" id="PS51918"/>
    </source>
</evidence>
<dbReference type="KEGG" id="tot:TOT_010000114"/>